<evidence type="ECO:0000313" key="6">
    <source>
        <dbReference type="Proteomes" id="UP000541583"/>
    </source>
</evidence>
<name>A0A1N7EVP8_9SPHI</name>
<dbReference type="GO" id="GO:0005975">
    <property type="term" value="P:carbohydrate metabolic process"/>
    <property type="evidence" value="ECO:0007669"/>
    <property type="project" value="InterPro"/>
</dbReference>
<gene>
    <name evidence="5" type="ORF">HDF22_000564</name>
    <name evidence="4" type="ORF">HDF23_004797</name>
</gene>
<dbReference type="SUPFAM" id="SSF88713">
    <property type="entry name" value="Glycoside hydrolase/deacetylase"/>
    <property type="match status" value="1"/>
</dbReference>
<dbReference type="InterPro" id="IPR051398">
    <property type="entry name" value="Polysacch_Deacetylase"/>
</dbReference>
<reference evidence="6 7" key="1">
    <citation type="submission" date="2020-08" db="EMBL/GenBank/DDBJ databases">
        <title>Genomic Encyclopedia of Type Strains, Phase IV (KMG-V): Genome sequencing to study the core and pangenomes of soil and plant-associated prokaryotes.</title>
        <authorList>
            <person name="Whitman W."/>
        </authorList>
    </citation>
    <scope>NUCLEOTIDE SEQUENCE [LARGE SCALE GENOMIC DNA]</scope>
    <source>
        <strain evidence="4 6">ANJLi2</strain>
        <strain evidence="5 7">MP601</strain>
    </source>
</reference>
<keyword evidence="6" id="KW-1185">Reference proteome</keyword>
<proteinExistence type="predicted"/>
<dbReference type="Gene3D" id="3.20.20.370">
    <property type="entry name" value="Glycoside hydrolase/deacetylase"/>
    <property type="match status" value="1"/>
</dbReference>
<evidence type="ECO:0000259" key="3">
    <source>
        <dbReference type="Pfam" id="PF01522"/>
    </source>
</evidence>
<dbReference type="InterPro" id="IPR002509">
    <property type="entry name" value="NODB_dom"/>
</dbReference>
<dbReference type="EMBL" id="JACHCB010000015">
    <property type="protein sequence ID" value="MBB6112024.1"/>
    <property type="molecule type" value="Genomic_DNA"/>
</dbReference>
<dbReference type="InterPro" id="IPR011330">
    <property type="entry name" value="Glyco_hydro/deAcase_b/a-brl"/>
</dbReference>
<evidence type="ECO:0000313" key="7">
    <source>
        <dbReference type="Proteomes" id="UP000548326"/>
    </source>
</evidence>
<dbReference type="Pfam" id="PF01522">
    <property type="entry name" value="Polysacc_deac_1"/>
    <property type="match status" value="1"/>
</dbReference>
<feature type="signal peptide" evidence="2">
    <location>
        <begin position="1"/>
        <end position="18"/>
    </location>
</feature>
<dbReference type="RefSeq" id="WP_076376967.1">
    <property type="nucleotide sequence ID" value="NZ_FTMG01000015.1"/>
</dbReference>
<evidence type="ECO:0000313" key="4">
    <source>
        <dbReference type="EMBL" id="MBB6112024.1"/>
    </source>
</evidence>
<sequence>MKTVFFILFLIGNIAAQAQEQIKWPNHKKSTIILTYDDALPSQLKVAAPQLKMAKLTATFFLTSDIDSSSIPQWRNLSREGFELGNHTVLHPCAGTDDNPVPSDHYTAYQIIREIEIMDRFLYAVDGKTKRTFAYPCAETTVGGRDYVDSLRRYTLVKYARAGGDSSAFITDFRHLDPFRVPSYGLEGGETGAQLIAFVKKVQQRGGMGILMIHGVGGDYITISAKAHQELIRYLETQRKEIWITTFQQAMNYVNRHIPLKAQKL</sequence>
<dbReference type="PANTHER" id="PTHR34216">
    <property type="match status" value="1"/>
</dbReference>
<evidence type="ECO:0000256" key="2">
    <source>
        <dbReference type="SAM" id="SignalP"/>
    </source>
</evidence>
<keyword evidence="1 2" id="KW-0732">Signal</keyword>
<accession>A0A1N7EVP8</accession>
<feature type="chain" id="PRO_5044563176" evidence="2">
    <location>
        <begin position="19"/>
        <end position="265"/>
    </location>
</feature>
<protein>
    <submittedName>
        <fullName evidence="5">Peptidoglycan/xylan/chitin deacetylase (PgdA/CDA1 family)</fullName>
    </submittedName>
</protein>
<comment type="caution">
    <text evidence="5">The sequence shown here is derived from an EMBL/GenBank/DDBJ whole genome shotgun (WGS) entry which is preliminary data.</text>
</comment>
<dbReference type="Proteomes" id="UP000548326">
    <property type="component" value="Unassembled WGS sequence"/>
</dbReference>
<dbReference type="AlphaFoldDB" id="A0A1N7EVP8"/>
<dbReference type="STRING" id="354630.SAMN05421821_115128"/>
<dbReference type="GO" id="GO:0016810">
    <property type="term" value="F:hydrolase activity, acting on carbon-nitrogen (but not peptide) bonds"/>
    <property type="evidence" value="ECO:0007669"/>
    <property type="project" value="InterPro"/>
</dbReference>
<dbReference type="OrthoDB" id="9806342at2"/>
<organism evidence="5 7">
    <name type="scientific">Mucilaginibacter lappiensis</name>
    <dbReference type="NCBI Taxonomy" id="354630"/>
    <lineage>
        <taxon>Bacteria</taxon>
        <taxon>Pseudomonadati</taxon>
        <taxon>Bacteroidota</taxon>
        <taxon>Sphingobacteriia</taxon>
        <taxon>Sphingobacteriales</taxon>
        <taxon>Sphingobacteriaceae</taxon>
        <taxon>Mucilaginibacter</taxon>
    </lineage>
</organism>
<evidence type="ECO:0000256" key="1">
    <source>
        <dbReference type="ARBA" id="ARBA00022729"/>
    </source>
</evidence>
<dbReference type="EMBL" id="JACHCA010000002">
    <property type="protein sequence ID" value="MBB6126459.1"/>
    <property type="molecule type" value="Genomic_DNA"/>
</dbReference>
<dbReference type="PANTHER" id="PTHR34216:SF11">
    <property type="entry name" value="CHITOOLIGOSACCHARIDE DEACETYLASE"/>
    <property type="match status" value="1"/>
</dbReference>
<evidence type="ECO:0000313" key="5">
    <source>
        <dbReference type="EMBL" id="MBB6126459.1"/>
    </source>
</evidence>
<dbReference type="Proteomes" id="UP000541583">
    <property type="component" value="Unassembled WGS sequence"/>
</dbReference>
<feature type="domain" description="NodB homology" evidence="3">
    <location>
        <begin position="27"/>
        <end position="141"/>
    </location>
</feature>